<sequence>MTALARLRPTLTVKETSPRAVSLLPEVKCTSCGSPVPLDELGDHECSPARKLPAPSPPSPSPSRVSRPIQPLNNVPQTTLSTAPTRTPSPRTPSPSPSRSASSPRSNTPSVPRTPPPQLQSFRTATSDQPSRTTSNPDRPSNPSLSPYGTVKSTRSLSTAPQILTNASADVPNTSPRSAVTPESVIPQPDSLEVPKVSFYAPDTKSGGQAGMAGVGRRAFAAVAHAALLSSSTSFANHSVGNDSTALPISRSQTPQYLEVNSIGGRSTPSLSSPRSSPSPRIPESSRTPSPGPPVRSPTTSPFRHHHDSVNIKECPNTKGVR</sequence>
<evidence type="ECO:0000313" key="3">
    <source>
        <dbReference type="Proteomes" id="UP000886523"/>
    </source>
</evidence>
<feature type="compositionally biased region" description="Low complexity" evidence="1">
    <location>
        <begin position="78"/>
        <end position="89"/>
    </location>
</feature>
<accession>A0A9P6AWB8</accession>
<protein>
    <submittedName>
        <fullName evidence="2">Uncharacterized protein</fullName>
    </submittedName>
</protein>
<evidence type="ECO:0000313" key="2">
    <source>
        <dbReference type="EMBL" id="KAF9513132.1"/>
    </source>
</evidence>
<feature type="compositionally biased region" description="Polar residues" evidence="1">
    <location>
        <begin position="119"/>
        <end position="178"/>
    </location>
</feature>
<gene>
    <name evidence="2" type="ORF">BS47DRAFT_991289</name>
</gene>
<keyword evidence="3" id="KW-1185">Reference proteome</keyword>
<organism evidence="2 3">
    <name type="scientific">Hydnum rufescens UP504</name>
    <dbReference type="NCBI Taxonomy" id="1448309"/>
    <lineage>
        <taxon>Eukaryota</taxon>
        <taxon>Fungi</taxon>
        <taxon>Dikarya</taxon>
        <taxon>Basidiomycota</taxon>
        <taxon>Agaricomycotina</taxon>
        <taxon>Agaricomycetes</taxon>
        <taxon>Cantharellales</taxon>
        <taxon>Hydnaceae</taxon>
        <taxon>Hydnum</taxon>
    </lineage>
</organism>
<feature type="compositionally biased region" description="Polar residues" evidence="1">
    <location>
        <begin position="237"/>
        <end position="256"/>
    </location>
</feature>
<feature type="compositionally biased region" description="Low complexity" evidence="1">
    <location>
        <begin position="97"/>
        <end position="110"/>
    </location>
</feature>
<comment type="caution">
    <text evidence="2">The sequence shown here is derived from an EMBL/GenBank/DDBJ whole genome shotgun (WGS) entry which is preliminary data.</text>
</comment>
<feature type="region of interest" description="Disordered" evidence="1">
    <location>
        <begin position="31"/>
        <end position="192"/>
    </location>
</feature>
<feature type="compositionally biased region" description="Low complexity" evidence="1">
    <location>
        <begin position="266"/>
        <end position="289"/>
    </location>
</feature>
<dbReference type="Proteomes" id="UP000886523">
    <property type="component" value="Unassembled WGS sequence"/>
</dbReference>
<evidence type="ECO:0000256" key="1">
    <source>
        <dbReference type="SAM" id="MobiDB-lite"/>
    </source>
</evidence>
<feature type="region of interest" description="Disordered" evidence="1">
    <location>
        <begin position="235"/>
        <end position="322"/>
    </location>
</feature>
<name>A0A9P6AWB8_9AGAM</name>
<dbReference type="AlphaFoldDB" id="A0A9P6AWB8"/>
<reference evidence="2" key="1">
    <citation type="journal article" date="2020" name="Nat. Commun.">
        <title>Large-scale genome sequencing of mycorrhizal fungi provides insights into the early evolution of symbiotic traits.</title>
        <authorList>
            <person name="Miyauchi S."/>
            <person name="Kiss E."/>
            <person name="Kuo A."/>
            <person name="Drula E."/>
            <person name="Kohler A."/>
            <person name="Sanchez-Garcia M."/>
            <person name="Morin E."/>
            <person name="Andreopoulos B."/>
            <person name="Barry K.W."/>
            <person name="Bonito G."/>
            <person name="Buee M."/>
            <person name="Carver A."/>
            <person name="Chen C."/>
            <person name="Cichocki N."/>
            <person name="Clum A."/>
            <person name="Culley D."/>
            <person name="Crous P.W."/>
            <person name="Fauchery L."/>
            <person name="Girlanda M."/>
            <person name="Hayes R.D."/>
            <person name="Keri Z."/>
            <person name="LaButti K."/>
            <person name="Lipzen A."/>
            <person name="Lombard V."/>
            <person name="Magnuson J."/>
            <person name="Maillard F."/>
            <person name="Murat C."/>
            <person name="Nolan M."/>
            <person name="Ohm R.A."/>
            <person name="Pangilinan J."/>
            <person name="Pereira M.F."/>
            <person name="Perotto S."/>
            <person name="Peter M."/>
            <person name="Pfister S."/>
            <person name="Riley R."/>
            <person name="Sitrit Y."/>
            <person name="Stielow J.B."/>
            <person name="Szollosi G."/>
            <person name="Zifcakova L."/>
            <person name="Stursova M."/>
            <person name="Spatafora J.W."/>
            <person name="Tedersoo L."/>
            <person name="Vaario L.M."/>
            <person name="Yamada A."/>
            <person name="Yan M."/>
            <person name="Wang P."/>
            <person name="Xu J."/>
            <person name="Bruns T."/>
            <person name="Baldrian P."/>
            <person name="Vilgalys R."/>
            <person name="Dunand C."/>
            <person name="Henrissat B."/>
            <person name="Grigoriev I.V."/>
            <person name="Hibbett D."/>
            <person name="Nagy L.G."/>
            <person name="Martin F.M."/>
        </authorList>
    </citation>
    <scope>NUCLEOTIDE SEQUENCE</scope>
    <source>
        <strain evidence="2">UP504</strain>
    </source>
</reference>
<proteinExistence type="predicted"/>
<dbReference type="EMBL" id="MU128977">
    <property type="protein sequence ID" value="KAF9513132.1"/>
    <property type="molecule type" value="Genomic_DNA"/>
</dbReference>